<dbReference type="Proteomes" id="UP000238479">
    <property type="component" value="Chromosome 5"/>
</dbReference>
<organism evidence="1 2">
    <name type="scientific">Rosa chinensis</name>
    <name type="common">China rose</name>
    <dbReference type="NCBI Taxonomy" id="74649"/>
    <lineage>
        <taxon>Eukaryota</taxon>
        <taxon>Viridiplantae</taxon>
        <taxon>Streptophyta</taxon>
        <taxon>Embryophyta</taxon>
        <taxon>Tracheophyta</taxon>
        <taxon>Spermatophyta</taxon>
        <taxon>Magnoliopsida</taxon>
        <taxon>eudicotyledons</taxon>
        <taxon>Gunneridae</taxon>
        <taxon>Pentapetalae</taxon>
        <taxon>rosids</taxon>
        <taxon>fabids</taxon>
        <taxon>Rosales</taxon>
        <taxon>Rosaceae</taxon>
        <taxon>Rosoideae</taxon>
        <taxon>Rosoideae incertae sedis</taxon>
        <taxon>Rosa</taxon>
    </lineage>
</organism>
<keyword evidence="2" id="KW-1185">Reference proteome</keyword>
<evidence type="ECO:0000313" key="1">
    <source>
        <dbReference type="EMBL" id="PRQ30508.1"/>
    </source>
</evidence>
<dbReference type="EMBL" id="PDCK01000043">
    <property type="protein sequence ID" value="PRQ30508.1"/>
    <property type="molecule type" value="Genomic_DNA"/>
</dbReference>
<protein>
    <submittedName>
        <fullName evidence="1">Uncharacterized protein</fullName>
    </submittedName>
</protein>
<comment type="caution">
    <text evidence="1">The sequence shown here is derived from an EMBL/GenBank/DDBJ whole genome shotgun (WGS) entry which is preliminary data.</text>
</comment>
<dbReference type="AlphaFoldDB" id="A0A2P6Q8L3"/>
<reference evidence="1 2" key="1">
    <citation type="journal article" date="2018" name="Nat. Genet.">
        <title>The Rosa genome provides new insights in the design of modern roses.</title>
        <authorList>
            <person name="Bendahmane M."/>
        </authorList>
    </citation>
    <scope>NUCLEOTIDE SEQUENCE [LARGE SCALE GENOMIC DNA]</scope>
    <source>
        <strain evidence="2">cv. Old Blush</strain>
    </source>
</reference>
<name>A0A2P6Q8L3_ROSCH</name>
<gene>
    <name evidence="1" type="ORF">RchiOBHm_Chr5g0025421</name>
</gene>
<dbReference type="Gramene" id="PRQ30508">
    <property type="protein sequence ID" value="PRQ30508"/>
    <property type="gene ID" value="RchiOBHm_Chr5g0025421"/>
</dbReference>
<accession>A0A2P6Q8L3</accession>
<sequence>MQINHGANRDKPTLYPLGVLTLDTNNTLKITTHGAGGGNGDPPIVICSAPKSTTAVAAQLLDSGNFILHELNSDRSAKHGGKVLII</sequence>
<proteinExistence type="predicted"/>
<evidence type="ECO:0000313" key="2">
    <source>
        <dbReference type="Proteomes" id="UP000238479"/>
    </source>
</evidence>